<keyword evidence="3" id="KW-1185">Reference proteome</keyword>
<sequence length="319" mass="32934">MKSLLLSAALLLPLASAQGAPPITGAAPMLSLSAPVGTGVEYQTTTTSRTAVSNVQVMALPGSDASAEDLADIKRSLLAGMAGNVTVKGKLFYRVTGRDADGNVTLLSSVVQSVPGQPPVTLRITQTVARDGTVGGLKFESDNAALNAAFAGLDPQKLQELAGQNNANLAGVYGQPLVKGQPRSQTVTLDATGLLSGLLGAFASQAELPSLFGQIQSTPLQVTTVTTYGGLNAQGLHTFTQSSKYDRWQVKLGGSDDLPAMNFELAGGRASGTQTYRKDGLPGPLTQKTGQTINMTVEMDGVQVALTMTVDQSVTATLR</sequence>
<evidence type="ECO:0000313" key="2">
    <source>
        <dbReference type="EMBL" id="MBB6016863.1"/>
    </source>
</evidence>
<reference evidence="2 3" key="1">
    <citation type="submission" date="2020-08" db="EMBL/GenBank/DDBJ databases">
        <title>Genomic Encyclopedia of Type Strains, Phase IV (KMG-IV): sequencing the most valuable type-strain genomes for metagenomic binning, comparative biology and taxonomic classification.</title>
        <authorList>
            <person name="Goeker M."/>
        </authorList>
    </citation>
    <scope>NUCLEOTIDE SEQUENCE [LARGE SCALE GENOMIC DNA]</scope>
    <source>
        <strain evidence="2 3">DSM 12027</strain>
    </source>
</reference>
<evidence type="ECO:0000256" key="1">
    <source>
        <dbReference type="SAM" id="SignalP"/>
    </source>
</evidence>
<gene>
    <name evidence="2" type="ORF">HNQ04_002118</name>
</gene>
<dbReference type="Proteomes" id="UP000629870">
    <property type="component" value="Unassembled WGS sequence"/>
</dbReference>
<dbReference type="EMBL" id="JACHEW010000009">
    <property type="protein sequence ID" value="MBB6016863.1"/>
    <property type="molecule type" value="Genomic_DNA"/>
</dbReference>
<evidence type="ECO:0000313" key="3">
    <source>
        <dbReference type="Proteomes" id="UP000629870"/>
    </source>
</evidence>
<keyword evidence="1" id="KW-0732">Signal</keyword>
<accession>A0ABR6NS51</accession>
<feature type="signal peptide" evidence="1">
    <location>
        <begin position="1"/>
        <end position="19"/>
    </location>
</feature>
<name>A0ABR6NS51_9DEIO</name>
<organism evidence="2 3">
    <name type="scientific">Deinococcus radiopugnans ATCC 19172</name>
    <dbReference type="NCBI Taxonomy" id="585398"/>
    <lineage>
        <taxon>Bacteria</taxon>
        <taxon>Thermotogati</taxon>
        <taxon>Deinococcota</taxon>
        <taxon>Deinococci</taxon>
        <taxon>Deinococcales</taxon>
        <taxon>Deinococcaceae</taxon>
        <taxon>Deinococcus</taxon>
    </lineage>
</organism>
<proteinExistence type="predicted"/>
<comment type="caution">
    <text evidence="2">The sequence shown here is derived from an EMBL/GenBank/DDBJ whole genome shotgun (WGS) entry which is preliminary data.</text>
</comment>
<protein>
    <submittedName>
        <fullName evidence="2">Uncharacterized protein</fullName>
    </submittedName>
</protein>
<feature type="chain" id="PRO_5046973292" evidence="1">
    <location>
        <begin position="20"/>
        <end position="319"/>
    </location>
</feature>
<dbReference type="RefSeq" id="WP_170213862.1">
    <property type="nucleotide sequence ID" value="NZ_JACHEW010000009.1"/>
</dbReference>